<organismHost>
    <name type="scientific">Shigella sonnei</name>
    <dbReference type="NCBI Taxonomy" id="624"/>
</organismHost>
<proteinExistence type="predicted"/>
<reference evidence="1 2" key="1">
    <citation type="journal article" date="2010" name="J. Microbiol.">
        <title>Phenotypic characterization and genomic analysis of the Shigella sonnei bacteriophage SP18.</title>
        <authorList>
            <person name="Kim K.H."/>
            <person name="Chang H.W."/>
            <person name="Nam Y.D."/>
            <person name="Roh S.W."/>
            <person name="Bae J.W."/>
        </authorList>
    </citation>
    <scope>NUCLEOTIDE SEQUENCE [LARGE SCALE GENOMIC DNA]</scope>
</reference>
<dbReference type="GeneID" id="9830586"/>
<evidence type="ECO:0000313" key="1">
    <source>
        <dbReference type="EMBL" id="ADO19562.1"/>
    </source>
</evidence>
<accession>E3SF25</accession>
<dbReference type="Proteomes" id="UP000007042">
    <property type="component" value="Segment"/>
</dbReference>
<sequence length="116" mass="12922">MNDRYNHTFTTPRGASYAAPGPYNEIPGHHPAAYVPPSPPVYIPPAKPYDDAIYLVAFLSEAGTQDRGCQRSGLLTELEAHKRAREWIEANPKGEAIVMKAKNFYTAEVTYKTIIK</sequence>
<dbReference type="EMBL" id="GQ981382">
    <property type="protein sequence ID" value="ADO19562.1"/>
    <property type="molecule type" value="Genomic_DNA"/>
</dbReference>
<keyword evidence="2" id="KW-1185">Reference proteome</keyword>
<protein>
    <submittedName>
        <fullName evidence="1">Uncharacterized protein gp30.6A</fullName>
    </submittedName>
</protein>
<name>E3SF25_BPSP8</name>
<gene>
    <name evidence="1" type="primary">gp30.6A</name>
    <name evidence="1" type="ORF">SP18gp222</name>
</gene>
<evidence type="ECO:0000313" key="2">
    <source>
        <dbReference type="Proteomes" id="UP000007042"/>
    </source>
</evidence>
<organism evidence="1 2">
    <name type="scientific">Shigella phage SP18</name>
    <dbReference type="NCBI Taxonomy" id="645664"/>
    <lineage>
        <taxon>Viruses</taxon>
        <taxon>Duplodnaviria</taxon>
        <taxon>Heunggongvirae</taxon>
        <taxon>Uroviricota</taxon>
        <taxon>Caudoviricetes</taxon>
        <taxon>Pantevenvirales</taxon>
        <taxon>Straboviridae</taxon>
        <taxon>Tevenvirinae</taxon>
        <taxon>Gaprivervirus</taxon>
        <taxon>Gaprivervirus sp18</taxon>
    </lineage>
</organism>
<dbReference type="KEGG" id="vg:9830586"/>
<dbReference type="RefSeq" id="YP_003934845.1">
    <property type="nucleotide sequence ID" value="NC_014595.1"/>
</dbReference>